<dbReference type="eggNOG" id="COG0726">
    <property type="taxonomic scope" value="Bacteria"/>
</dbReference>
<reference evidence="1 2" key="1">
    <citation type="journal article" date="2006" name="Proc. Natl. Acad. Sci. U.S.A.">
        <title>Burkholderia xenovorans LB400 harbors a multi-replicon, 9.73-Mbp genome shaped for versatility.</title>
        <authorList>
            <person name="Chain P.S."/>
            <person name="Denef V.J."/>
            <person name="Konstantinidis K.T."/>
            <person name="Vergez L.M."/>
            <person name="Agullo L."/>
            <person name="Reyes V.L."/>
            <person name="Hauser L."/>
            <person name="Cordova M."/>
            <person name="Gomez L."/>
            <person name="Gonzalez M."/>
            <person name="Land M."/>
            <person name="Lao V."/>
            <person name="Larimer F."/>
            <person name="LiPuma J.J."/>
            <person name="Mahenthiralingam E."/>
            <person name="Malfatti S.A."/>
            <person name="Marx C.J."/>
            <person name="Parnell J.J."/>
            <person name="Ramette A."/>
            <person name="Richardson P."/>
            <person name="Seeger M."/>
            <person name="Smith D."/>
            <person name="Spilker T."/>
            <person name="Sul W.J."/>
            <person name="Tsoi T.V."/>
            <person name="Ulrich L.E."/>
            <person name="Zhulin I.B."/>
            <person name="Tiedje J.M."/>
        </authorList>
    </citation>
    <scope>NUCLEOTIDE SEQUENCE [LARGE SCALE GENOMIC DNA]</scope>
    <source>
        <strain evidence="1 2">LB400</strain>
    </source>
</reference>
<dbReference type="EMBL" id="CP000270">
    <property type="protein sequence ID" value="ABE31076.1"/>
    <property type="molecule type" value="Genomic_DNA"/>
</dbReference>
<evidence type="ECO:0008006" key="3">
    <source>
        <dbReference type="Google" id="ProtNLM"/>
    </source>
</evidence>
<name>Q13XW3_PARXL</name>
<dbReference type="STRING" id="266265.Bxe_A1889"/>
<accession>Q13XW3</accession>
<evidence type="ECO:0000313" key="2">
    <source>
        <dbReference type="Proteomes" id="UP000001817"/>
    </source>
</evidence>
<dbReference type="Proteomes" id="UP000001817">
    <property type="component" value="Chromosome 1"/>
</dbReference>
<proteinExistence type="predicted"/>
<dbReference type="KEGG" id="bxe:Bxe_A1889"/>
<evidence type="ECO:0000313" key="1">
    <source>
        <dbReference type="EMBL" id="ABE31076.1"/>
    </source>
</evidence>
<sequence>MVFALLTSRSDSLRTALWLVDARQVAATAARVVLSLPREGADAVASPLRRRCVIEPSSSRAFDPDQSSLRAAPMLAETEGLRRASRRIASSEQCHQKRTFMPGAHAQTPSIRVPILVYHRFAATVNDSMTVRVATFEAQLRFLKERGYQVVRCETS</sequence>
<dbReference type="AlphaFoldDB" id="Q13XW3"/>
<organism evidence="1 2">
    <name type="scientific">Paraburkholderia xenovorans (strain LB400)</name>
    <dbReference type="NCBI Taxonomy" id="266265"/>
    <lineage>
        <taxon>Bacteria</taxon>
        <taxon>Pseudomonadati</taxon>
        <taxon>Pseudomonadota</taxon>
        <taxon>Betaproteobacteria</taxon>
        <taxon>Burkholderiales</taxon>
        <taxon>Burkholderiaceae</taxon>
        <taxon>Paraburkholderia</taxon>
    </lineage>
</organism>
<protein>
    <recommendedName>
        <fullName evidence="3">Polysaccharide deacetylase</fullName>
    </recommendedName>
</protein>
<dbReference type="Gene3D" id="3.20.20.370">
    <property type="entry name" value="Glycoside hydrolase/deacetylase"/>
    <property type="match status" value="1"/>
</dbReference>
<gene>
    <name evidence="1" type="ORF">Bxe_A1889</name>
</gene>
<keyword evidence="2" id="KW-1185">Reference proteome</keyword>